<keyword evidence="2" id="KW-1185">Reference proteome</keyword>
<organism evidence="1 2">
    <name type="scientific">Mythimna loreyi</name>
    <dbReference type="NCBI Taxonomy" id="667449"/>
    <lineage>
        <taxon>Eukaryota</taxon>
        <taxon>Metazoa</taxon>
        <taxon>Ecdysozoa</taxon>
        <taxon>Arthropoda</taxon>
        <taxon>Hexapoda</taxon>
        <taxon>Insecta</taxon>
        <taxon>Pterygota</taxon>
        <taxon>Neoptera</taxon>
        <taxon>Endopterygota</taxon>
        <taxon>Lepidoptera</taxon>
        <taxon>Glossata</taxon>
        <taxon>Ditrysia</taxon>
        <taxon>Noctuoidea</taxon>
        <taxon>Noctuidae</taxon>
        <taxon>Noctuinae</taxon>
        <taxon>Hadenini</taxon>
        <taxon>Mythimna</taxon>
    </lineage>
</organism>
<evidence type="ECO:0000313" key="2">
    <source>
        <dbReference type="Proteomes" id="UP001231649"/>
    </source>
</evidence>
<gene>
    <name evidence="1" type="ORF">PYW08_009153</name>
</gene>
<protein>
    <submittedName>
        <fullName evidence="1">Uncharacterized protein</fullName>
    </submittedName>
</protein>
<comment type="caution">
    <text evidence="1">The sequence shown here is derived from an EMBL/GenBank/DDBJ whole genome shotgun (WGS) entry which is preliminary data.</text>
</comment>
<dbReference type="EMBL" id="CM056799">
    <property type="protein sequence ID" value="KAJ8710638.1"/>
    <property type="molecule type" value="Genomic_DNA"/>
</dbReference>
<dbReference type="Proteomes" id="UP001231649">
    <property type="component" value="Chromosome 23"/>
</dbReference>
<name>A0ACC2Q9M2_9NEOP</name>
<proteinExistence type="predicted"/>
<accession>A0ACC2Q9M2</accession>
<sequence>MKKNHLNRTTNSMNIFFMELTSEDAADFSNFCRMSPSDFKFLLHKIKFMIEKQQTRLRMPIPAKIRMAITLRYLATGDSYKSLHYLFKVSTPAISLIIPEVCKAINSVLKDQMKLPQIPAEWLTIEEGFRRKFRRCVGAIDGEAYCN</sequence>
<evidence type="ECO:0000313" key="1">
    <source>
        <dbReference type="EMBL" id="KAJ8710638.1"/>
    </source>
</evidence>
<reference evidence="1" key="1">
    <citation type="submission" date="2023-03" db="EMBL/GenBank/DDBJ databases">
        <title>Chromosome-level genomes of two armyworms, Mythimna separata and Mythimna loreyi, provide insights into the biosynthesis and reception of sex pheromones.</title>
        <authorList>
            <person name="Zhao H."/>
        </authorList>
    </citation>
    <scope>NUCLEOTIDE SEQUENCE</scope>
    <source>
        <strain evidence="1">BeijingLab</strain>
    </source>
</reference>